<dbReference type="InterPro" id="IPR050526">
    <property type="entry name" value="Rubredoxin_ET"/>
</dbReference>
<dbReference type="PANTHER" id="PTHR47627:SF1">
    <property type="entry name" value="RUBREDOXIN-1-RELATED"/>
    <property type="match status" value="1"/>
</dbReference>
<dbReference type="InterPro" id="IPR024934">
    <property type="entry name" value="Rubredoxin-like_dom"/>
</dbReference>
<dbReference type="Gene3D" id="2.20.28.10">
    <property type="match status" value="1"/>
</dbReference>
<reference evidence="9" key="2">
    <citation type="submission" date="2023-07" db="EMBL/GenBank/DDBJ databases">
        <title>Identification and characterization of horizontal gene transfer across gut microbiota members of farm animals based on homology search.</title>
        <authorList>
            <person name="Schwarzerova J."/>
            <person name="Nykrynova M."/>
            <person name="Jureckova K."/>
            <person name="Cejkova D."/>
            <person name="Rychlik I."/>
        </authorList>
    </citation>
    <scope>NUCLEOTIDE SEQUENCE [LARGE SCALE GENOMIC DNA]</scope>
    <source>
        <strain evidence="9">ET4</strain>
    </source>
</reference>
<reference evidence="8 9" key="1">
    <citation type="submission" date="2023-06" db="EMBL/GenBank/DDBJ databases">
        <authorList>
            <person name="Zeman M."/>
            <person name="Kubasova T."/>
            <person name="Jahodarova E."/>
            <person name="Nykrynova M."/>
            <person name="Rychlik I."/>
        </authorList>
    </citation>
    <scope>NUCLEOTIDE SEQUENCE [LARGE SCALE GENOMIC DNA]</scope>
    <source>
        <strain evidence="8 9">ET4</strain>
    </source>
</reference>
<dbReference type="InterPro" id="IPR024922">
    <property type="entry name" value="Rubredoxin"/>
</dbReference>
<keyword evidence="2 6" id="KW-0813">Transport</keyword>
<dbReference type="PROSITE" id="PS50903">
    <property type="entry name" value="RUBREDOXIN_LIKE"/>
    <property type="match status" value="1"/>
</dbReference>
<dbReference type="PROSITE" id="PS00202">
    <property type="entry name" value="RUBREDOXIN"/>
    <property type="match status" value="1"/>
</dbReference>
<dbReference type="Proteomes" id="UP001228403">
    <property type="component" value="Unassembled WGS sequence"/>
</dbReference>
<dbReference type="SUPFAM" id="SSF57802">
    <property type="entry name" value="Rubredoxin-like"/>
    <property type="match status" value="1"/>
</dbReference>
<dbReference type="InterPro" id="IPR018527">
    <property type="entry name" value="Rubredoxin_Fe_BS"/>
</dbReference>
<evidence type="ECO:0000256" key="5">
    <source>
        <dbReference type="ARBA" id="ARBA00023004"/>
    </source>
</evidence>
<comment type="caution">
    <text evidence="8">The sequence shown here is derived from an EMBL/GenBank/DDBJ whole genome shotgun (WGS) entry which is preliminary data.</text>
</comment>
<dbReference type="InterPro" id="IPR024935">
    <property type="entry name" value="Rubredoxin_dom"/>
</dbReference>
<evidence type="ECO:0000256" key="3">
    <source>
        <dbReference type="ARBA" id="ARBA00022723"/>
    </source>
</evidence>
<evidence type="ECO:0000259" key="7">
    <source>
        <dbReference type="PROSITE" id="PS50903"/>
    </source>
</evidence>
<dbReference type="PRINTS" id="PR00163">
    <property type="entry name" value="RUBREDOXIN"/>
</dbReference>
<evidence type="ECO:0000313" key="8">
    <source>
        <dbReference type="EMBL" id="MDM8144680.1"/>
    </source>
</evidence>
<comment type="similarity">
    <text evidence="1 6">Belongs to the rubredoxin family.</text>
</comment>
<dbReference type="NCBIfam" id="NF045768">
    <property type="entry name" value="RubredRD"/>
    <property type="match status" value="1"/>
</dbReference>
<comment type="cofactor">
    <cofactor evidence="6">
        <name>Fe(3+)</name>
        <dbReference type="ChEBI" id="CHEBI:29034"/>
    </cofactor>
    <text evidence="6">Binds 1 Fe(3+) ion per subunit.</text>
</comment>
<feature type="domain" description="Rubredoxin-like" evidence="7">
    <location>
        <begin position="1"/>
        <end position="52"/>
    </location>
</feature>
<evidence type="ECO:0000256" key="2">
    <source>
        <dbReference type="ARBA" id="ARBA00022448"/>
    </source>
</evidence>
<evidence type="ECO:0000256" key="4">
    <source>
        <dbReference type="ARBA" id="ARBA00022982"/>
    </source>
</evidence>
<gene>
    <name evidence="8" type="ORF">QUW02_01845</name>
</gene>
<keyword evidence="9" id="KW-1185">Reference proteome</keyword>
<sequence>MKKYICTVCQWVYDPVVGDPDSGIAPGTAFEDIPEDWVCPLCGVGKDDFEVCED</sequence>
<dbReference type="EMBL" id="JAUDCF010000002">
    <property type="protein sequence ID" value="MDM8144680.1"/>
    <property type="molecule type" value="Genomic_DNA"/>
</dbReference>
<accession>A0ABT7U2E0</accession>
<evidence type="ECO:0000256" key="1">
    <source>
        <dbReference type="ARBA" id="ARBA00005337"/>
    </source>
</evidence>
<dbReference type="PANTHER" id="PTHR47627">
    <property type="entry name" value="RUBREDOXIN"/>
    <property type="match status" value="1"/>
</dbReference>
<dbReference type="Pfam" id="PF00301">
    <property type="entry name" value="Rubredoxin"/>
    <property type="match status" value="1"/>
</dbReference>
<keyword evidence="3 6" id="KW-0479">Metal-binding</keyword>
<keyword evidence="4 6" id="KW-0249">Electron transport</keyword>
<evidence type="ECO:0000313" key="9">
    <source>
        <dbReference type="Proteomes" id="UP001228403"/>
    </source>
</evidence>
<name>A0ABT7U2E0_9BACE</name>
<evidence type="ECO:0000256" key="6">
    <source>
        <dbReference type="PIRNR" id="PIRNR000071"/>
    </source>
</evidence>
<organism evidence="8 9">
    <name type="scientific">Bacteroides eggerthii</name>
    <dbReference type="NCBI Taxonomy" id="28111"/>
    <lineage>
        <taxon>Bacteria</taxon>
        <taxon>Pseudomonadati</taxon>
        <taxon>Bacteroidota</taxon>
        <taxon>Bacteroidia</taxon>
        <taxon>Bacteroidales</taxon>
        <taxon>Bacteroidaceae</taxon>
        <taxon>Bacteroides</taxon>
    </lineage>
</organism>
<proteinExistence type="inferred from homology"/>
<dbReference type="PIRSF" id="PIRSF000071">
    <property type="entry name" value="Rubredoxin"/>
    <property type="match status" value="1"/>
</dbReference>
<dbReference type="CDD" id="cd00730">
    <property type="entry name" value="rubredoxin"/>
    <property type="match status" value="1"/>
</dbReference>
<keyword evidence="5 6" id="KW-0408">Iron</keyword>
<protein>
    <recommendedName>
        <fullName evidence="6">Rubredoxin</fullName>
    </recommendedName>
</protein>